<protein>
    <recommendedName>
        <fullName evidence="9">Mycobacterium membrane protein</fullName>
    </recommendedName>
</protein>
<dbReference type="EMBL" id="MLIK01000019">
    <property type="protein sequence ID" value="OHU20818.1"/>
    <property type="molecule type" value="Genomic_DNA"/>
</dbReference>
<feature type="region of interest" description="Disordered" evidence="1">
    <location>
        <begin position="68"/>
        <end position="150"/>
    </location>
</feature>
<evidence type="ECO:0000256" key="1">
    <source>
        <dbReference type="SAM" id="MobiDB-lite"/>
    </source>
</evidence>
<dbReference type="InterPro" id="IPR038468">
    <property type="entry name" value="MmpS_C"/>
</dbReference>
<reference evidence="3 6" key="1">
    <citation type="submission" date="2016-10" db="EMBL/GenBank/DDBJ databases">
        <title>Evaluation of Human, Veterinary and Environmental Mycobacterium chelonae Isolates by Core Genome Phylogenomic Analysis, Targeted Gene Comparison, and Anti-microbial Susceptibility Patterns: A Tale of Mistaken Identities.</title>
        <authorList>
            <person name="Fogelson S.B."/>
            <person name="Camus A.C."/>
            <person name="Lorenz W."/>
            <person name="Vasireddy R."/>
            <person name="Vasireddy S."/>
            <person name="Smith T."/>
            <person name="Brown-Elliott B.A."/>
            <person name="Wallace R.J.Jr."/>
            <person name="Hasan N.A."/>
            <person name="Reischl U."/>
            <person name="Sanchez S."/>
        </authorList>
    </citation>
    <scope>NUCLEOTIDE SEQUENCE [LARGE SCALE GENOMIC DNA]</scope>
    <source>
        <strain evidence="3 6">1559</strain>
    </source>
</reference>
<feature type="compositionally biased region" description="Pro residues" evidence="1">
    <location>
        <begin position="86"/>
        <end position="101"/>
    </location>
</feature>
<reference evidence="4" key="2">
    <citation type="submission" date="2018-12" db="EMBL/GenBank/DDBJ databases">
        <authorList>
            <person name="Behra P.R.K."/>
            <person name="Das S."/>
            <person name="Pettersson B.M.F."/>
            <person name="Shirreff L."/>
            <person name="Ducote T."/>
            <person name="Jacobsson K.-G."/>
            <person name="Ennis D.G."/>
            <person name="Kirsebom L.A."/>
        </authorList>
    </citation>
    <scope>NUCLEOTIDE SEQUENCE</scope>
    <source>
        <strain evidence="4">DSM 45524</strain>
    </source>
</reference>
<dbReference type="RefSeq" id="WP_070937294.1">
    <property type="nucleotide sequence ID" value="NZ_MAEP01000008.1"/>
</dbReference>
<feature type="compositionally biased region" description="Gly residues" evidence="1">
    <location>
        <begin position="132"/>
        <end position="141"/>
    </location>
</feature>
<dbReference type="EMBL" id="RXLR01000025">
    <property type="protein sequence ID" value="TDH17859.1"/>
    <property type="molecule type" value="Genomic_DNA"/>
</dbReference>
<feature type="transmembrane region" description="Helical" evidence="2">
    <location>
        <begin position="31"/>
        <end position="54"/>
    </location>
</feature>
<evidence type="ECO:0000313" key="6">
    <source>
        <dbReference type="Proteomes" id="UP000179616"/>
    </source>
</evidence>
<keyword evidence="2" id="KW-0472">Membrane</keyword>
<keyword evidence="2" id="KW-1133">Transmembrane helix</keyword>
<feature type="compositionally biased region" description="Low complexity" evidence="1">
    <location>
        <begin position="107"/>
        <end position="131"/>
    </location>
</feature>
<evidence type="ECO:0000313" key="5">
    <source>
        <dbReference type="EMBL" id="TDZ49461.1"/>
    </source>
</evidence>
<dbReference type="Gene3D" id="2.60.40.2880">
    <property type="entry name" value="MmpS1-5, C-terminal soluble domain"/>
    <property type="match status" value="1"/>
</dbReference>
<feature type="compositionally biased region" description="Low complexity" evidence="1">
    <location>
        <begin position="68"/>
        <end position="85"/>
    </location>
</feature>
<gene>
    <name evidence="3" type="ORF">BKG76_08630</name>
    <name evidence="5" type="ORF">CCUG63697_03997</name>
    <name evidence="4" type="ORF">EJ571_25430</name>
</gene>
<dbReference type="AlphaFoldDB" id="A0A1S1L7A6"/>
<evidence type="ECO:0000313" key="3">
    <source>
        <dbReference type="EMBL" id="OHU20818.1"/>
    </source>
</evidence>
<reference evidence="7 8" key="3">
    <citation type="journal article" date="2019" name="Sci. Rep.">
        <title>Extended insight into the Mycobacterium chelonae-abscessus complex through whole genome sequencing of Mycobacterium salmoniphilum outbreak and Mycobacterium salmoniphilum-like strains.</title>
        <authorList>
            <person name="Behra P.R.K."/>
            <person name="Das S."/>
            <person name="Pettersson B.M.F."/>
            <person name="Shirreff L."/>
            <person name="DuCote T."/>
            <person name="Jacobsson K.G."/>
            <person name="Ennis D.G."/>
            <person name="Kirsebom L.A."/>
        </authorList>
    </citation>
    <scope>NUCLEOTIDE SEQUENCE [LARGE SCALE GENOMIC DNA]</scope>
    <source>
        <strain evidence="5 7">CCUG 63697</strain>
        <strain evidence="4 8">DSM 45524</strain>
    </source>
</reference>
<dbReference type="Proteomes" id="UP000179616">
    <property type="component" value="Unassembled WGS sequence"/>
</dbReference>
<dbReference type="OrthoDB" id="4764747at2"/>
<dbReference type="Proteomes" id="UP000295627">
    <property type="component" value="Unassembled WGS sequence"/>
</dbReference>
<proteinExistence type="predicted"/>
<dbReference type="Proteomes" id="UP000295165">
    <property type="component" value="Unassembled WGS sequence"/>
</dbReference>
<keyword evidence="2" id="KW-0812">Transmembrane</keyword>
<evidence type="ECO:0000313" key="7">
    <source>
        <dbReference type="Proteomes" id="UP000295165"/>
    </source>
</evidence>
<feature type="region of interest" description="Disordered" evidence="1">
    <location>
        <begin position="1"/>
        <end position="23"/>
    </location>
</feature>
<organism evidence="3 6">
    <name type="scientific">Mycobacteroides franklinii</name>
    <dbReference type="NCBI Taxonomy" id="948102"/>
    <lineage>
        <taxon>Bacteria</taxon>
        <taxon>Bacillati</taxon>
        <taxon>Actinomycetota</taxon>
        <taxon>Actinomycetes</taxon>
        <taxon>Mycobacteriales</taxon>
        <taxon>Mycobacteriaceae</taxon>
        <taxon>Mycobacteroides</taxon>
    </lineage>
</organism>
<evidence type="ECO:0000256" key="2">
    <source>
        <dbReference type="SAM" id="Phobius"/>
    </source>
</evidence>
<comment type="caution">
    <text evidence="3">The sequence shown here is derived from an EMBL/GenBank/DDBJ whole genome shotgun (WGS) entry which is preliminary data.</text>
</comment>
<evidence type="ECO:0000313" key="8">
    <source>
        <dbReference type="Proteomes" id="UP000295627"/>
    </source>
</evidence>
<sequence>MTDPAWQEYPQEPWPPDEVIPYPEDPKPPKWPWIVAGVSVLAVLAIALTSILVITRRTEVAAPTTVTVTPSTTWTGPNDVPLPSTTEPPPTTTEPPPPPNPSTGVQTTPTTTEAPPVPTTTEAPKPVPTTGEGPGGSGHGGKSVTYSAWGSGADPMPPHFGLKVSYWTGTELVTIQDIKLPWGVSVTITNSAASPRMVVDWGEASCSITIDGDVVATNSGPMGAVCVAP</sequence>
<dbReference type="GeneID" id="57166869"/>
<evidence type="ECO:0008006" key="9">
    <source>
        <dbReference type="Google" id="ProtNLM"/>
    </source>
</evidence>
<dbReference type="EMBL" id="PECC01000028">
    <property type="protein sequence ID" value="TDZ49461.1"/>
    <property type="molecule type" value="Genomic_DNA"/>
</dbReference>
<keyword evidence="7" id="KW-1185">Reference proteome</keyword>
<evidence type="ECO:0000313" key="4">
    <source>
        <dbReference type="EMBL" id="TDH17859.1"/>
    </source>
</evidence>
<name>A0A1S1L7A6_9MYCO</name>
<accession>A0A1S1L7A6</accession>